<evidence type="ECO:0000313" key="2">
    <source>
        <dbReference type="Proteomes" id="UP000315234"/>
    </source>
</evidence>
<protein>
    <submittedName>
        <fullName evidence="1">Uncharacterized protein</fullName>
    </submittedName>
</protein>
<proteinExistence type="predicted"/>
<name>A0ABC9ZM79_CORST</name>
<gene>
    <name evidence="1" type="ORF">Cst04h_12720</name>
</gene>
<comment type="caution">
    <text evidence="1">The sequence shown here is derived from an EMBL/GenBank/DDBJ whole genome shotgun (WGS) entry which is preliminary data.</text>
</comment>
<reference evidence="1 2" key="1">
    <citation type="submission" date="2019-06" db="EMBL/GenBank/DDBJ databases">
        <title>Draft genome sequence of Corynebacterium striatum NBRC 15291.</title>
        <authorList>
            <person name="Miura T."/>
            <person name="Furukawa M."/>
            <person name="Shimamura M."/>
            <person name="Ohyama Y."/>
            <person name="Yamazoe A."/>
            <person name="Kawasaki H."/>
        </authorList>
    </citation>
    <scope>NUCLEOTIDE SEQUENCE [LARGE SCALE GENOMIC DNA]</scope>
    <source>
        <strain evidence="1 2">NBRC 15291</strain>
    </source>
</reference>
<sequence>MLAETVNGSYRNELVPTRRWDDGVEVEIKANALEQNLGHFNLIGIRGTSGPGRQTRDMSTHMMWCAADVVCSAIV</sequence>
<dbReference type="AlphaFoldDB" id="A0ABC9ZM79"/>
<evidence type="ECO:0000313" key="1">
    <source>
        <dbReference type="EMBL" id="GEA43102.1"/>
    </source>
</evidence>
<accession>A0ABC9ZM79</accession>
<dbReference type="EMBL" id="BJLD01000001">
    <property type="protein sequence ID" value="GEA43102.1"/>
    <property type="molecule type" value="Genomic_DNA"/>
</dbReference>
<dbReference type="Proteomes" id="UP000315234">
    <property type="component" value="Unassembled WGS sequence"/>
</dbReference>
<organism evidence="1 2">
    <name type="scientific">Corynebacterium striatum</name>
    <dbReference type="NCBI Taxonomy" id="43770"/>
    <lineage>
        <taxon>Bacteria</taxon>
        <taxon>Bacillati</taxon>
        <taxon>Actinomycetota</taxon>
        <taxon>Actinomycetes</taxon>
        <taxon>Mycobacteriales</taxon>
        <taxon>Corynebacteriaceae</taxon>
        <taxon>Corynebacterium</taxon>
    </lineage>
</organism>